<dbReference type="AlphaFoldDB" id="A0A6H3GRD2"/>
<proteinExistence type="inferred from homology"/>
<dbReference type="GO" id="GO:0016614">
    <property type="term" value="F:oxidoreductase activity, acting on CH-OH group of donors"/>
    <property type="evidence" value="ECO:0007669"/>
    <property type="project" value="UniProtKB-ARBA"/>
</dbReference>
<dbReference type="Proteomes" id="UP000294726">
    <property type="component" value="Chromosome"/>
</dbReference>
<evidence type="ECO:0000256" key="3">
    <source>
        <dbReference type="SAM" id="MobiDB-lite"/>
    </source>
</evidence>
<dbReference type="EC" id="1.-.-.-" evidence="6"/>
<evidence type="ECO:0000256" key="2">
    <source>
        <dbReference type="ARBA" id="ARBA00023002"/>
    </source>
</evidence>
<dbReference type="FunFam" id="3.40.50.720:FF:000097">
    <property type="entry name" value="SDR family oxidoreductase"/>
    <property type="match status" value="1"/>
</dbReference>
<dbReference type="RefSeq" id="WP_002821232.1">
    <property type="nucleotide sequence ID" value="NZ_CP027431.1"/>
</dbReference>
<dbReference type="PANTHER" id="PTHR48107">
    <property type="entry name" value="NADPH-DEPENDENT ALDEHYDE REDUCTASE-LIKE PROTEIN, CHLOROPLASTIC-RELATED"/>
    <property type="match status" value="1"/>
</dbReference>
<organism evidence="5 7">
    <name type="scientific">Oenococcus oeni</name>
    <name type="common">Leuconostoc oenos</name>
    <dbReference type="NCBI Taxonomy" id="1247"/>
    <lineage>
        <taxon>Bacteria</taxon>
        <taxon>Bacillati</taxon>
        <taxon>Bacillota</taxon>
        <taxon>Bacilli</taxon>
        <taxon>Lactobacillales</taxon>
        <taxon>Lactobacillaceae</taxon>
        <taxon>Oenococcus</taxon>
    </lineage>
</organism>
<dbReference type="PRINTS" id="PR00081">
    <property type="entry name" value="GDHRDH"/>
</dbReference>
<dbReference type="SUPFAM" id="SSF51735">
    <property type="entry name" value="NAD(P)-binding Rossmann-fold domains"/>
    <property type="match status" value="1"/>
</dbReference>
<reference evidence="4" key="3">
    <citation type="submission" date="2019-10" db="EMBL/GenBank/DDBJ databases">
        <title>Malate fermentation in French cider.</title>
        <authorList>
            <person name="Cousin F.J."/>
            <person name="Medina Fernandez S."/>
            <person name="Misery B."/>
            <person name="Laplace J.-M."/>
            <person name="Cretenet M."/>
        </authorList>
    </citation>
    <scope>NUCLEOTIDE SEQUENCE</scope>
    <source>
        <strain evidence="4">UCMA15129</strain>
    </source>
</reference>
<evidence type="ECO:0000313" key="8">
    <source>
        <dbReference type="Proteomes" id="UP000294726"/>
    </source>
</evidence>
<dbReference type="InterPro" id="IPR002347">
    <property type="entry name" value="SDR_fam"/>
</dbReference>
<dbReference type="PROSITE" id="PS00061">
    <property type="entry name" value="ADH_SHORT"/>
    <property type="match status" value="1"/>
</dbReference>
<evidence type="ECO:0000313" key="5">
    <source>
        <dbReference type="EMBL" id="OIM22221.1"/>
    </source>
</evidence>
<dbReference type="Pfam" id="PF13561">
    <property type="entry name" value="adh_short_C2"/>
    <property type="match status" value="1"/>
</dbReference>
<evidence type="ECO:0000256" key="1">
    <source>
        <dbReference type="ARBA" id="ARBA00006484"/>
    </source>
</evidence>
<reference evidence="5 7" key="1">
    <citation type="journal article" date="2016" name="BMC Genomics">
        <title>Consensus pan-genome assembly of the specialised wine bacterium Oenococcus oeni.</title>
        <authorList>
            <person name="Sternes P.R."/>
            <person name="Borneman A.R."/>
        </authorList>
    </citation>
    <scope>NUCLEOTIDE SEQUENCE [LARGE SCALE GENOMIC DNA]</scope>
    <source>
        <strain evidence="5 7">AWRIB661</strain>
    </source>
</reference>
<dbReference type="Proteomes" id="UP001281024">
    <property type="component" value="Unassembled WGS sequence"/>
</dbReference>
<dbReference type="Gene3D" id="3.40.50.720">
    <property type="entry name" value="NAD(P)-binding Rossmann-like Domain"/>
    <property type="match status" value="1"/>
</dbReference>
<gene>
    <name evidence="6" type="primary">yhxD</name>
    <name evidence="5" type="ORF">ATX59_00320</name>
    <name evidence="4" type="ORF">GA838_09180</name>
    <name evidence="6" type="ORF">OENI_0069</name>
</gene>
<dbReference type="EMBL" id="MLOK01000004">
    <property type="protein sequence ID" value="OIM22221.1"/>
    <property type="molecule type" value="Genomic_DNA"/>
</dbReference>
<protein>
    <submittedName>
        <fullName evidence="5 6">Oxidoreductase</fullName>
        <ecNumber evidence="6">1.-.-.-</ecNumber>
    </submittedName>
    <submittedName>
        <fullName evidence="4">SDR family oxidoreductase</fullName>
    </submittedName>
</protein>
<dbReference type="InterPro" id="IPR036291">
    <property type="entry name" value="NAD(P)-bd_dom_sf"/>
</dbReference>
<accession>A0A6H3GRD2</accession>
<dbReference type="EMBL" id="WERV01000009">
    <property type="protein sequence ID" value="MDV7715895.1"/>
    <property type="molecule type" value="Genomic_DNA"/>
</dbReference>
<sequence>MIKNTLENPLKKHFNQDYPDQFQEEPGLESKLTPKPDAGEETYQGSNQLKGRKALVTGGDSGIGRAAAIAYAREGADVAINYLPSEQSDAEEVKKYIEESGRKAVLIPGDLKSEDFNQKMVKKAVEELGGLDILALVAGKQQAETDITHLSTKQLEDTFATNVFSIFWTVKAALQYLKAGSAIITTTSIQAYKPSSFLLDYASTKGAIHTLTQALSGQLAEKGIRVNTVAPGPIWTPLQVTGAQPQENIPSFGQNTPLKRAGQPVELSSVYVFLASNQASYVTGQTYGVTGGGFTN</sequence>
<reference evidence="6 8" key="2">
    <citation type="submission" date="2018-08" db="EMBL/GenBank/DDBJ databases">
        <authorList>
            <person name="Lorentzen P. G. S. M."/>
        </authorList>
    </citation>
    <scope>NUCLEOTIDE SEQUENCE [LARGE SCALE GENOMIC DNA]</scope>
    <source>
        <strain evidence="6 8">CRBO_1381</strain>
    </source>
</reference>
<evidence type="ECO:0000313" key="6">
    <source>
        <dbReference type="EMBL" id="VDB96968.1"/>
    </source>
</evidence>
<dbReference type="EMBL" id="LR031358">
    <property type="protein sequence ID" value="VDB96968.1"/>
    <property type="molecule type" value="Genomic_DNA"/>
</dbReference>
<evidence type="ECO:0000313" key="4">
    <source>
        <dbReference type="EMBL" id="MDV7715895.1"/>
    </source>
</evidence>
<comment type="similarity">
    <text evidence="1">Belongs to the short-chain dehydrogenases/reductases (SDR) family.</text>
</comment>
<keyword evidence="2 6" id="KW-0560">Oxidoreductase</keyword>
<feature type="region of interest" description="Disordered" evidence="3">
    <location>
        <begin position="1"/>
        <end position="47"/>
    </location>
</feature>
<dbReference type="InterPro" id="IPR020904">
    <property type="entry name" value="Sc_DH/Rdtase_CS"/>
</dbReference>
<evidence type="ECO:0000313" key="7">
    <source>
        <dbReference type="Proteomes" id="UP000181728"/>
    </source>
</evidence>
<dbReference type="PANTHER" id="PTHR48107:SF16">
    <property type="entry name" value="NADPH-DEPENDENT ALDEHYDE REDUCTASE 1, CHLOROPLASTIC"/>
    <property type="match status" value="1"/>
</dbReference>
<dbReference type="Proteomes" id="UP000181728">
    <property type="component" value="Unassembled WGS sequence"/>
</dbReference>
<name>A0A6H3GRD2_OENOE</name>